<evidence type="ECO:0000313" key="2">
    <source>
        <dbReference type="EMBL" id="GFR95450.1"/>
    </source>
</evidence>
<keyword evidence="3" id="KW-1185">Reference proteome</keyword>
<feature type="region of interest" description="Disordered" evidence="1">
    <location>
        <begin position="21"/>
        <end position="78"/>
    </location>
</feature>
<evidence type="ECO:0000313" key="3">
    <source>
        <dbReference type="Proteomes" id="UP000762676"/>
    </source>
</evidence>
<sequence>MNKTVLVSSPLASHDVCGKCHHGGTESIRGRRGPSRLSEAIQETERVEGRQHAPKVHSFSNHETHGTNPSISGMDMDTGQLLDSMKYEGKRESVKPQTIGQLRRLCIESRERMCQGLGKGVGRCRDIKNGK</sequence>
<comment type="caution">
    <text evidence="2">The sequence shown here is derived from an EMBL/GenBank/DDBJ whole genome shotgun (WGS) entry which is preliminary data.</text>
</comment>
<reference evidence="2 3" key="1">
    <citation type="journal article" date="2021" name="Elife">
        <title>Chloroplast acquisition without the gene transfer in kleptoplastic sea slugs, Plakobranchus ocellatus.</title>
        <authorList>
            <person name="Maeda T."/>
            <person name="Takahashi S."/>
            <person name="Yoshida T."/>
            <person name="Shimamura S."/>
            <person name="Takaki Y."/>
            <person name="Nagai Y."/>
            <person name="Toyoda A."/>
            <person name="Suzuki Y."/>
            <person name="Arimoto A."/>
            <person name="Ishii H."/>
            <person name="Satoh N."/>
            <person name="Nishiyama T."/>
            <person name="Hasebe M."/>
            <person name="Maruyama T."/>
            <person name="Minagawa J."/>
            <person name="Obokata J."/>
            <person name="Shigenobu S."/>
        </authorList>
    </citation>
    <scope>NUCLEOTIDE SEQUENCE [LARGE SCALE GENOMIC DNA]</scope>
</reference>
<organism evidence="2 3">
    <name type="scientific">Elysia marginata</name>
    <dbReference type="NCBI Taxonomy" id="1093978"/>
    <lineage>
        <taxon>Eukaryota</taxon>
        <taxon>Metazoa</taxon>
        <taxon>Spiralia</taxon>
        <taxon>Lophotrochozoa</taxon>
        <taxon>Mollusca</taxon>
        <taxon>Gastropoda</taxon>
        <taxon>Heterobranchia</taxon>
        <taxon>Euthyneura</taxon>
        <taxon>Panpulmonata</taxon>
        <taxon>Sacoglossa</taxon>
        <taxon>Placobranchoidea</taxon>
        <taxon>Plakobranchidae</taxon>
        <taxon>Elysia</taxon>
    </lineage>
</organism>
<dbReference type="Proteomes" id="UP000762676">
    <property type="component" value="Unassembled WGS sequence"/>
</dbReference>
<gene>
    <name evidence="2" type="ORF">ElyMa_002694200</name>
</gene>
<protein>
    <submittedName>
        <fullName evidence="2">Uncharacterized protein</fullName>
    </submittedName>
</protein>
<accession>A0AAV4HFS9</accession>
<dbReference type="AlphaFoldDB" id="A0AAV4HFS9"/>
<proteinExistence type="predicted"/>
<dbReference type="EMBL" id="BMAT01005544">
    <property type="protein sequence ID" value="GFR95450.1"/>
    <property type="molecule type" value="Genomic_DNA"/>
</dbReference>
<evidence type="ECO:0000256" key="1">
    <source>
        <dbReference type="SAM" id="MobiDB-lite"/>
    </source>
</evidence>
<name>A0AAV4HFS9_9GAST</name>